<dbReference type="InterPro" id="IPR041614">
    <property type="entry name" value="DprA_WH"/>
</dbReference>
<dbReference type="GO" id="GO:0006281">
    <property type="term" value="P:DNA repair"/>
    <property type="evidence" value="ECO:0007669"/>
    <property type="project" value="InterPro"/>
</dbReference>
<gene>
    <name evidence="3" type="primary">dprA</name>
    <name evidence="3" type="ORF">DC487_11580</name>
</gene>
<dbReference type="RefSeq" id="WP_116776139.1">
    <property type="nucleotide sequence ID" value="NZ_QDKG01000004.1"/>
</dbReference>
<dbReference type="Proteomes" id="UP000245627">
    <property type="component" value="Unassembled WGS sequence"/>
</dbReference>
<dbReference type="OrthoDB" id="9785707at2"/>
<dbReference type="Gene3D" id="1.10.10.10">
    <property type="entry name" value="Winged helix-like DNA-binding domain superfamily/Winged helix DNA-binding domain"/>
    <property type="match status" value="1"/>
</dbReference>
<organism evidence="3 4">
    <name type="scientific">Sphingobacterium corticibacter</name>
    <dbReference type="NCBI Taxonomy" id="2171749"/>
    <lineage>
        <taxon>Bacteria</taxon>
        <taxon>Pseudomonadati</taxon>
        <taxon>Bacteroidota</taxon>
        <taxon>Sphingobacteriia</taxon>
        <taxon>Sphingobacteriales</taxon>
        <taxon>Sphingobacteriaceae</taxon>
        <taxon>Sphingobacterium</taxon>
    </lineage>
</organism>
<dbReference type="SUPFAM" id="SSF47781">
    <property type="entry name" value="RuvA domain 2-like"/>
    <property type="match status" value="1"/>
</dbReference>
<dbReference type="InterPro" id="IPR003583">
    <property type="entry name" value="Hlx-hairpin-Hlx_DNA-bd_motif"/>
</dbReference>
<name>A0A2T8HH41_9SPHI</name>
<dbReference type="PANTHER" id="PTHR43022">
    <property type="entry name" value="PROTEIN SMF"/>
    <property type="match status" value="1"/>
</dbReference>
<dbReference type="GO" id="GO:0003677">
    <property type="term" value="F:DNA binding"/>
    <property type="evidence" value="ECO:0007669"/>
    <property type="project" value="InterPro"/>
</dbReference>
<feature type="domain" description="Helix-hairpin-helix DNA-binding motif class 1" evidence="2">
    <location>
        <begin position="7"/>
        <end position="26"/>
    </location>
</feature>
<evidence type="ECO:0000313" key="4">
    <source>
        <dbReference type="Proteomes" id="UP000245627"/>
    </source>
</evidence>
<proteinExistence type="inferred from homology"/>
<dbReference type="GO" id="GO:0009294">
    <property type="term" value="P:DNA-mediated transformation"/>
    <property type="evidence" value="ECO:0007669"/>
    <property type="project" value="InterPro"/>
</dbReference>
<evidence type="ECO:0000259" key="2">
    <source>
        <dbReference type="SMART" id="SM00278"/>
    </source>
</evidence>
<dbReference type="Gene3D" id="3.40.50.450">
    <property type="match status" value="1"/>
</dbReference>
<dbReference type="NCBIfam" id="TIGR00732">
    <property type="entry name" value="dprA"/>
    <property type="match status" value="1"/>
</dbReference>
<protein>
    <submittedName>
        <fullName evidence="3">DNA-protecting protein DprA</fullName>
    </submittedName>
</protein>
<dbReference type="InterPro" id="IPR036388">
    <property type="entry name" value="WH-like_DNA-bd_sf"/>
</dbReference>
<dbReference type="EMBL" id="QDKG01000004">
    <property type="protein sequence ID" value="PVH24757.1"/>
    <property type="molecule type" value="Genomic_DNA"/>
</dbReference>
<comment type="similarity">
    <text evidence="1">Belongs to the DprA/Smf family.</text>
</comment>
<dbReference type="InterPro" id="IPR010994">
    <property type="entry name" value="RuvA_2-like"/>
</dbReference>
<dbReference type="InterPro" id="IPR057666">
    <property type="entry name" value="DrpA_SLOG"/>
</dbReference>
<dbReference type="SUPFAM" id="SSF102405">
    <property type="entry name" value="MCP/YpsA-like"/>
    <property type="match status" value="1"/>
</dbReference>
<dbReference type="InterPro" id="IPR003488">
    <property type="entry name" value="DprA"/>
</dbReference>
<dbReference type="PANTHER" id="PTHR43022:SF1">
    <property type="entry name" value="PROTEIN SMF"/>
    <property type="match status" value="1"/>
</dbReference>
<dbReference type="Pfam" id="PF02481">
    <property type="entry name" value="DNA_processg_A"/>
    <property type="match status" value="1"/>
</dbReference>
<dbReference type="SMART" id="SM00278">
    <property type="entry name" value="HhH1"/>
    <property type="match status" value="2"/>
</dbReference>
<dbReference type="AlphaFoldDB" id="A0A2T8HH41"/>
<sequence length="367" mass="40774">MGLLHKIALGLIAGVGPRLAKNLLQYFGSAEDVFSASAQELMAVAGIGPALAKTILQRDFMQQAELECDFIERHDIQPLWIEDRTYPHRLQTCDDAPPLLYYKGNADLNNRYIISIVGTRNATAYGKKLCEDLIKELADLQPLIVSGLAYGIDVTAHRAAVANDLPTIGLLGHGLDRIYPAVHREVASSMIESGGLLTEFPSQTKPERAHFPMRNRLIAGLADVTIVIEAGIKGGALITAEMANSYNRDVCAFPGGVDKTYSEGCNYLIKTHRAHLIRHAEDLRYLMNWEKFSPQHEAKQLSLIPPTLSKDEQKVFLYIQQIEQATVDEIAMHLDWPQSKLAIVLLEMEMNEVILSLPGKIYRSMIS</sequence>
<reference evidence="3 4" key="1">
    <citation type="submission" date="2018-04" db="EMBL/GenBank/DDBJ databases">
        <title>Sphingobacterium cortibacter sp. nov.</title>
        <authorList>
            <person name="Li Y."/>
        </authorList>
    </citation>
    <scope>NUCLEOTIDE SEQUENCE [LARGE SCALE GENOMIC DNA]</scope>
    <source>
        <strain evidence="3 4">2c-3</strain>
    </source>
</reference>
<evidence type="ECO:0000313" key="3">
    <source>
        <dbReference type="EMBL" id="PVH24757.1"/>
    </source>
</evidence>
<dbReference type="Pfam" id="PF14520">
    <property type="entry name" value="HHH_5"/>
    <property type="match status" value="1"/>
</dbReference>
<evidence type="ECO:0000256" key="1">
    <source>
        <dbReference type="ARBA" id="ARBA00006525"/>
    </source>
</evidence>
<keyword evidence="4" id="KW-1185">Reference proteome</keyword>
<comment type="caution">
    <text evidence="3">The sequence shown here is derived from an EMBL/GenBank/DDBJ whole genome shotgun (WGS) entry which is preliminary data.</text>
</comment>
<dbReference type="Pfam" id="PF17782">
    <property type="entry name" value="WHD_DprA"/>
    <property type="match status" value="1"/>
</dbReference>
<feature type="domain" description="Helix-hairpin-helix DNA-binding motif class 1" evidence="2">
    <location>
        <begin position="39"/>
        <end position="58"/>
    </location>
</feature>
<accession>A0A2T8HH41</accession>